<dbReference type="PANTHER" id="PTHR47843">
    <property type="entry name" value="BTB DOMAIN-CONTAINING PROTEIN-RELATED"/>
    <property type="match status" value="1"/>
</dbReference>
<organism evidence="2 3">
    <name type="scientific">Blastomyces gilchristii (strain SLH14081)</name>
    <name type="common">Blastomyces dermatitidis</name>
    <dbReference type="NCBI Taxonomy" id="559298"/>
    <lineage>
        <taxon>Eukaryota</taxon>
        <taxon>Fungi</taxon>
        <taxon>Dikarya</taxon>
        <taxon>Ascomycota</taxon>
        <taxon>Pezizomycotina</taxon>
        <taxon>Eurotiomycetes</taxon>
        <taxon>Eurotiomycetidae</taxon>
        <taxon>Onygenales</taxon>
        <taxon>Ajellomycetaceae</taxon>
        <taxon>Blastomyces</taxon>
    </lineage>
</organism>
<reference evidence="3" key="1">
    <citation type="journal article" date="2015" name="PLoS Genet.">
        <title>The dynamic genome and transcriptome of the human fungal pathogen Blastomyces and close relative Emmonsia.</title>
        <authorList>
            <person name="Munoz J.F."/>
            <person name="Gauthier G.M."/>
            <person name="Desjardins C.A."/>
            <person name="Gallo J.E."/>
            <person name="Holder J."/>
            <person name="Sullivan T.D."/>
            <person name="Marty A.J."/>
            <person name="Carmen J.C."/>
            <person name="Chen Z."/>
            <person name="Ding L."/>
            <person name="Gujja S."/>
            <person name="Magrini V."/>
            <person name="Misas E."/>
            <person name="Mitreva M."/>
            <person name="Priest M."/>
            <person name="Saif S."/>
            <person name="Whiston E.A."/>
            <person name="Young S."/>
            <person name="Zeng Q."/>
            <person name="Goldman W.E."/>
            <person name="Mardis E.R."/>
            <person name="Taylor J.W."/>
            <person name="McEwen J.G."/>
            <person name="Clay O.K."/>
            <person name="Klein B.S."/>
            <person name="Cuomo C.A."/>
        </authorList>
    </citation>
    <scope>NUCLEOTIDE SEQUENCE [LARGE SCALE GENOMIC DNA]</scope>
    <source>
        <strain evidence="3">SLH14081</strain>
    </source>
</reference>
<protein>
    <recommendedName>
        <fullName evidence="4">BTB domain-containing protein</fullName>
    </recommendedName>
</protein>
<dbReference type="Proteomes" id="UP000002038">
    <property type="component" value="Unassembled WGS sequence"/>
</dbReference>
<dbReference type="RefSeq" id="XP_031579729.1">
    <property type="nucleotide sequence ID" value="XM_031722487.1"/>
</dbReference>
<evidence type="ECO:0008006" key="4">
    <source>
        <dbReference type="Google" id="ProtNLM"/>
    </source>
</evidence>
<dbReference type="OrthoDB" id="6359816at2759"/>
<dbReference type="PANTHER" id="PTHR47843:SF7">
    <property type="entry name" value="BTB DOMAIN-CONTAINING PROTEIN"/>
    <property type="match status" value="1"/>
</dbReference>
<name>A0A179USZ9_BLAGS</name>
<feature type="compositionally biased region" description="Basic and acidic residues" evidence="1">
    <location>
        <begin position="505"/>
        <end position="514"/>
    </location>
</feature>
<proteinExistence type="predicted"/>
<evidence type="ECO:0000313" key="3">
    <source>
        <dbReference type="Proteomes" id="UP000002038"/>
    </source>
</evidence>
<sequence length="654" mass="72138">MGLNKKKKKGKKGAATSKNEVTAAQLNETANPLTLAQYATVFSTGALSQVNLPPIASSFETEPPSNSAWNGVNPPIASNPYNTESPTVHVADGGDTFISSSPYETDIVQVHVGPIGGQRAFHVHLGILNQAPSLSSKINPTTCSAREHNSISLVNTDPGIFELVLMFLYIGKYLDCPYPPLLFRSLERNNDNQWPGADMEFEMHSLLYCFAQEYKMDELSALALISIENMTQVPYLNVLDVAKKAYPKLPDADNDDAYRERFRHETRVAMKENKDLIREPWVLDVFRNEHGNLTVDLFTTLTEPLRCDSEANNSETSPPEEPLRSSQSDKGKEGNVHLNGGNADYCTQEPTAASVVGEPALPGPEETIAEDIPEVPFEQVPEPPVSEPEPELESAKEPADIVEHAVDDGWGLWGGVELRRRMKKKPKKSPEPNPGLEPEGAPVEESPVEPHDWSGWGTKSLLNQAQKPDTDQQTTLHPPRRGKKKGKKKKMIEAPGSEPPPAPEPEVHIDRCAFPDDLAPDEPYPPDEPLAINDHHHHHKLEEEPPPPPSPPPETLWPADPERPPTPESPENPSCTFMLGDADSPISKARYFKEPCSRRKRHLTSESYWMDCVRCRAELGSIARGIVAGKGGGDGDYDRVDGEKGEGEGEGRWR</sequence>
<dbReference type="KEGG" id="bgh:BDBG_06169"/>
<accession>A0A179USZ9</accession>
<dbReference type="VEuPathDB" id="FungiDB:BDBG_06169"/>
<feature type="compositionally biased region" description="Polar residues" evidence="1">
    <location>
        <begin position="460"/>
        <end position="476"/>
    </location>
</feature>
<evidence type="ECO:0000256" key="1">
    <source>
        <dbReference type="SAM" id="MobiDB-lite"/>
    </source>
</evidence>
<dbReference type="GeneID" id="8503092"/>
<feature type="region of interest" description="Disordered" evidence="1">
    <location>
        <begin position="421"/>
        <end position="584"/>
    </location>
</feature>
<feature type="compositionally biased region" description="Pro residues" evidence="1">
    <location>
        <begin position="546"/>
        <end position="555"/>
    </location>
</feature>
<feature type="compositionally biased region" description="Basic and acidic residues" evidence="1">
    <location>
        <begin position="321"/>
        <end position="335"/>
    </location>
</feature>
<dbReference type="AlphaFoldDB" id="A0A179USZ9"/>
<gene>
    <name evidence="2" type="ORF">BDBG_06169</name>
</gene>
<keyword evidence="3" id="KW-1185">Reference proteome</keyword>
<feature type="region of interest" description="Disordered" evidence="1">
    <location>
        <begin position="626"/>
        <end position="654"/>
    </location>
</feature>
<feature type="compositionally biased region" description="Basic residues" evidence="1">
    <location>
        <begin position="478"/>
        <end position="490"/>
    </location>
</feature>
<evidence type="ECO:0000313" key="2">
    <source>
        <dbReference type="EMBL" id="OAT11226.1"/>
    </source>
</evidence>
<feature type="compositionally biased region" description="Basic and acidic residues" evidence="1">
    <location>
        <begin position="636"/>
        <end position="654"/>
    </location>
</feature>
<feature type="region of interest" description="Disordered" evidence="1">
    <location>
        <begin position="306"/>
        <end position="398"/>
    </location>
</feature>
<dbReference type="EMBL" id="GG657462">
    <property type="protein sequence ID" value="OAT11226.1"/>
    <property type="molecule type" value="Genomic_DNA"/>
</dbReference>